<sequence length="99" mass="10137">MAKEEQVAIEPEPEAAVVVDRADPRSKGQSRVGARNEGLAVSLGETGKVSSVVEVAGDELLGEGPDEGVGGIRALGEVASGVEKDGVGKMAQLIKNLDR</sequence>
<evidence type="ECO:0000313" key="2">
    <source>
        <dbReference type="EMBL" id="GHC60547.1"/>
    </source>
</evidence>
<reference evidence="2" key="1">
    <citation type="journal article" date="2014" name="Int. J. Syst. Evol. Microbiol.">
        <title>Complete genome sequence of Corynebacterium casei LMG S-19264T (=DSM 44701T), isolated from a smear-ripened cheese.</title>
        <authorList>
            <consortium name="US DOE Joint Genome Institute (JGI-PGF)"/>
            <person name="Walter F."/>
            <person name="Albersmeier A."/>
            <person name="Kalinowski J."/>
            <person name="Ruckert C."/>
        </authorList>
    </citation>
    <scope>NUCLEOTIDE SEQUENCE</scope>
    <source>
        <strain evidence="2">KCTC 12988</strain>
    </source>
</reference>
<evidence type="ECO:0000313" key="3">
    <source>
        <dbReference type="Proteomes" id="UP000644507"/>
    </source>
</evidence>
<dbReference type="Proteomes" id="UP000644507">
    <property type="component" value="Unassembled WGS sequence"/>
</dbReference>
<evidence type="ECO:0000256" key="1">
    <source>
        <dbReference type="SAM" id="MobiDB-lite"/>
    </source>
</evidence>
<name>A0A918WNX3_9BACT</name>
<organism evidence="2 3">
    <name type="scientific">Roseibacillus persicicus</name>
    <dbReference type="NCBI Taxonomy" id="454148"/>
    <lineage>
        <taxon>Bacteria</taxon>
        <taxon>Pseudomonadati</taxon>
        <taxon>Verrucomicrobiota</taxon>
        <taxon>Verrucomicrobiia</taxon>
        <taxon>Verrucomicrobiales</taxon>
        <taxon>Verrucomicrobiaceae</taxon>
        <taxon>Roseibacillus</taxon>
    </lineage>
</organism>
<reference evidence="2" key="2">
    <citation type="submission" date="2020-09" db="EMBL/GenBank/DDBJ databases">
        <authorList>
            <person name="Sun Q."/>
            <person name="Kim S."/>
        </authorList>
    </citation>
    <scope>NUCLEOTIDE SEQUENCE</scope>
    <source>
        <strain evidence="2">KCTC 12988</strain>
    </source>
</reference>
<dbReference type="AlphaFoldDB" id="A0A918WNX3"/>
<gene>
    <name evidence="2" type="ORF">GCM10007100_29900</name>
</gene>
<proteinExistence type="predicted"/>
<dbReference type="EMBL" id="BMXI01000013">
    <property type="protein sequence ID" value="GHC60547.1"/>
    <property type="molecule type" value="Genomic_DNA"/>
</dbReference>
<feature type="region of interest" description="Disordered" evidence="1">
    <location>
        <begin position="1"/>
        <end position="34"/>
    </location>
</feature>
<comment type="caution">
    <text evidence="2">The sequence shown here is derived from an EMBL/GenBank/DDBJ whole genome shotgun (WGS) entry which is preliminary data.</text>
</comment>
<keyword evidence="3" id="KW-1185">Reference proteome</keyword>
<protein>
    <submittedName>
        <fullName evidence="2">Uncharacterized protein</fullName>
    </submittedName>
</protein>
<accession>A0A918WNX3</accession>